<organism evidence="1 2">
    <name type="scientific">Phlyctema vagabunda</name>
    <dbReference type="NCBI Taxonomy" id="108571"/>
    <lineage>
        <taxon>Eukaryota</taxon>
        <taxon>Fungi</taxon>
        <taxon>Dikarya</taxon>
        <taxon>Ascomycota</taxon>
        <taxon>Pezizomycotina</taxon>
        <taxon>Leotiomycetes</taxon>
        <taxon>Helotiales</taxon>
        <taxon>Dermateaceae</taxon>
        <taxon>Phlyctema</taxon>
    </lineage>
</organism>
<accession>A0ABR4PJ74</accession>
<protein>
    <submittedName>
        <fullName evidence="1">Uncharacterized protein</fullName>
    </submittedName>
</protein>
<keyword evidence="2" id="KW-1185">Reference proteome</keyword>
<comment type="caution">
    <text evidence="1">The sequence shown here is derived from an EMBL/GenBank/DDBJ whole genome shotgun (WGS) entry which is preliminary data.</text>
</comment>
<evidence type="ECO:0000313" key="1">
    <source>
        <dbReference type="EMBL" id="KAL3423373.1"/>
    </source>
</evidence>
<reference evidence="1 2" key="1">
    <citation type="submission" date="2024-06" db="EMBL/GenBank/DDBJ databases">
        <title>Complete genome of Phlyctema vagabunda strain 19-DSS-EL-015.</title>
        <authorList>
            <person name="Fiorenzani C."/>
        </authorList>
    </citation>
    <scope>NUCLEOTIDE SEQUENCE [LARGE SCALE GENOMIC DNA]</scope>
    <source>
        <strain evidence="1 2">19-DSS-EL-015</strain>
    </source>
</reference>
<proteinExistence type="predicted"/>
<dbReference type="Proteomes" id="UP001629113">
    <property type="component" value="Unassembled WGS sequence"/>
</dbReference>
<gene>
    <name evidence="1" type="ORF">PVAG01_05120</name>
</gene>
<evidence type="ECO:0000313" key="2">
    <source>
        <dbReference type="Proteomes" id="UP001629113"/>
    </source>
</evidence>
<dbReference type="EMBL" id="JBFCZG010000004">
    <property type="protein sequence ID" value="KAL3423373.1"/>
    <property type="molecule type" value="Genomic_DNA"/>
</dbReference>
<sequence length="70" mass="8031">MHLVFSCRSFPRHYSPLLKAKTQQQGRAWAGRHVNNAALRPLCATEMTRNRYDPFATTGDLEGHGTYLRK</sequence>
<name>A0ABR4PJ74_9HELO</name>